<gene>
    <name evidence="2" type="ORF">SAMN04488107_0835</name>
</gene>
<dbReference type="OrthoDB" id="5194833at2"/>
<name>A0A239AJF9_9ACTN</name>
<protein>
    <submittedName>
        <fullName evidence="2">Uncharacterized protein</fullName>
    </submittedName>
</protein>
<evidence type="ECO:0000313" key="2">
    <source>
        <dbReference type="EMBL" id="SNR95511.1"/>
    </source>
</evidence>
<dbReference type="EMBL" id="FZOH01000001">
    <property type="protein sequence ID" value="SNR95511.1"/>
    <property type="molecule type" value="Genomic_DNA"/>
</dbReference>
<feature type="region of interest" description="Disordered" evidence="1">
    <location>
        <begin position="1"/>
        <end position="81"/>
    </location>
</feature>
<evidence type="ECO:0000256" key="1">
    <source>
        <dbReference type="SAM" id="MobiDB-lite"/>
    </source>
</evidence>
<feature type="compositionally biased region" description="Low complexity" evidence="1">
    <location>
        <begin position="71"/>
        <end position="81"/>
    </location>
</feature>
<accession>A0A239AJF9</accession>
<proteinExistence type="predicted"/>
<dbReference type="RefSeq" id="WP_089402558.1">
    <property type="nucleotide sequence ID" value="NZ_FZOH01000001.1"/>
</dbReference>
<feature type="compositionally biased region" description="Basic and acidic residues" evidence="1">
    <location>
        <begin position="1"/>
        <end position="26"/>
    </location>
</feature>
<dbReference type="AlphaFoldDB" id="A0A239AJF9"/>
<sequence>MSENDPDPHLPDEGLGRSELGGRAEPDAGDPTDGGRTGQIGAVPSIAEDEPDDGGPPLPPGGGLVTEDTDAAPVADPGPDA</sequence>
<reference evidence="3" key="1">
    <citation type="submission" date="2017-06" db="EMBL/GenBank/DDBJ databases">
        <authorList>
            <person name="Varghese N."/>
            <person name="Submissions S."/>
        </authorList>
    </citation>
    <scope>NUCLEOTIDE SEQUENCE [LARGE SCALE GENOMIC DNA]</scope>
    <source>
        <strain evidence="3">DSM 45423</strain>
    </source>
</reference>
<keyword evidence="3" id="KW-1185">Reference proteome</keyword>
<dbReference type="Proteomes" id="UP000198386">
    <property type="component" value="Unassembled WGS sequence"/>
</dbReference>
<organism evidence="2 3">
    <name type="scientific">Geodermatophilus saharensis</name>
    <dbReference type="NCBI Taxonomy" id="1137994"/>
    <lineage>
        <taxon>Bacteria</taxon>
        <taxon>Bacillati</taxon>
        <taxon>Actinomycetota</taxon>
        <taxon>Actinomycetes</taxon>
        <taxon>Geodermatophilales</taxon>
        <taxon>Geodermatophilaceae</taxon>
        <taxon>Geodermatophilus</taxon>
    </lineage>
</organism>
<evidence type="ECO:0000313" key="3">
    <source>
        <dbReference type="Proteomes" id="UP000198386"/>
    </source>
</evidence>